<sequence>MTRGGPRAAGRRWAILVVATATVLLVAAWLYDQMTWVTVDDARVATDMVAISSRVPGGVVSVRVISGDHAAKGQLLVELDGRDARLRIEELEARLAGMALRREELRARLRMIDMRTASKVRGQAAAVTQAQALLAGAQANEDLAQRDARRAEQLAPGGAIGRDQLDRARAALETARQQVRGSVANLETNRSSSAQAQAEREEVKVLARQLAQLDPEEAELRAQRERATLDLKERTVVMPFDGVVDRTFVHAGEYVVAGQRLLLAHDPRAVRVEANVKETDIRHFRPGKKVSVRVDALPGDRFEGTVQRVGQAATSEFALLPSPNPSGNFTKITQRLPVRISVARRDGALKPGMMVQVEANTRE</sequence>
<evidence type="ECO:0000256" key="4">
    <source>
        <dbReference type="ARBA" id="ARBA00023136"/>
    </source>
</evidence>
<feature type="domain" description="Multidrug resistance protein MdtA-like barrel-sandwich hybrid" evidence="6">
    <location>
        <begin position="48"/>
        <end position="261"/>
    </location>
</feature>
<evidence type="ECO:0000313" key="8">
    <source>
        <dbReference type="EMBL" id="MBC5763017.1"/>
    </source>
</evidence>
<dbReference type="AlphaFoldDB" id="A0A923M2N1"/>
<comment type="subcellular location">
    <subcellularLocation>
        <location evidence="1">Membrane</location>
        <topology evidence="1">Single-pass membrane protein</topology>
    </subcellularLocation>
</comment>
<organism evidence="8 9">
    <name type="scientific">Ramlibacter albus</name>
    <dbReference type="NCBI Taxonomy" id="2079448"/>
    <lineage>
        <taxon>Bacteria</taxon>
        <taxon>Pseudomonadati</taxon>
        <taxon>Pseudomonadota</taxon>
        <taxon>Betaproteobacteria</taxon>
        <taxon>Burkholderiales</taxon>
        <taxon>Comamonadaceae</taxon>
        <taxon>Ramlibacter</taxon>
    </lineage>
</organism>
<keyword evidence="4 5" id="KW-0472">Membrane</keyword>
<keyword evidence="2 5" id="KW-0812">Transmembrane</keyword>
<dbReference type="GO" id="GO:0016020">
    <property type="term" value="C:membrane"/>
    <property type="evidence" value="ECO:0007669"/>
    <property type="project" value="UniProtKB-SubCell"/>
</dbReference>
<evidence type="ECO:0000259" key="6">
    <source>
        <dbReference type="Pfam" id="PF25917"/>
    </source>
</evidence>
<evidence type="ECO:0000256" key="1">
    <source>
        <dbReference type="ARBA" id="ARBA00004167"/>
    </source>
</evidence>
<evidence type="ECO:0000256" key="2">
    <source>
        <dbReference type="ARBA" id="ARBA00022692"/>
    </source>
</evidence>
<dbReference type="PANTHER" id="PTHR30386">
    <property type="entry name" value="MEMBRANE FUSION SUBUNIT OF EMRAB-TOLC MULTIDRUG EFFLUX PUMP"/>
    <property type="match status" value="1"/>
</dbReference>
<feature type="transmembrane region" description="Helical" evidence="5">
    <location>
        <begin position="12"/>
        <end position="31"/>
    </location>
</feature>
<comment type="caution">
    <text evidence="8">The sequence shown here is derived from an EMBL/GenBank/DDBJ whole genome shotgun (WGS) entry which is preliminary data.</text>
</comment>
<dbReference type="Pfam" id="PF25917">
    <property type="entry name" value="BSH_RND"/>
    <property type="match status" value="1"/>
</dbReference>
<reference evidence="8" key="1">
    <citation type="submission" date="2020-08" db="EMBL/GenBank/DDBJ databases">
        <title>Ramlibacter sp. GTP1 16S ribosomal RNA gene genome sequencing and assembly.</title>
        <authorList>
            <person name="Kang M."/>
        </authorList>
    </citation>
    <scope>NUCLEOTIDE SEQUENCE</scope>
    <source>
        <strain evidence="8">GTP1</strain>
    </source>
</reference>
<keyword evidence="3 5" id="KW-1133">Transmembrane helix</keyword>
<feature type="domain" description="CusB-like beta-barrel" evidence="7">
    <location>
        <begin position="272"/>
        <end position="361"/>
    </location>
</feature>
<dbReference type="InterPro" id="IPR058625">
    <property type="entry name" value="MdtA-like_BSH"/>
</dbReference>
<protein>
    <submittedName>
        <fullName evidence="8">HlyD family secretion protein</fullName>
    </submittedName>
</protein>
<accession>A0A923M2N1</accession>
<dbReference type="PRINTS" id="PR01490">
    <property type="entry name" value="RTXTOXIND"/>
</dbReference>
<dbReference type="EMBL" id="JACORU010000001">
    <property type="protein sequence ID" value="MBC5763017.1"/>
    <property type="molecule type" value="Genomic_DNA"/>
</dbReference>
<gene>
    <name evidence="8" type="ORF">H8R02_01030</name>
</gene>
<dbReference type="Gene3D" id="1.10.287.470">
    <property type="entry name" value="Helix hairpin bin"/>
    <property type="match status" value="2"/>
</dbReference>
<evidence type="ECO:0000313" key="9">
    <source>
        <dbReference type="Proteomes" id="UP000596827"/>
    </source>
</evidence>
<name>A0A923M2N1_9BURK</name>
<dbReference type="InterPro" id="IPR050739">
    <property type="entry name" value="MFP"/>
</dbReference>
<keyword evidence="9" id="KW-1185">Reference proteome</keyword>
<dbReference type="GO" id="GO:0055085">
    <property type="term" value="P:transmembrane transport"/>
    <property type="evidence" value="ECO:0007669"/>
    <property type="project" value="InterPro"/>
</dbReference>
<dbReference type="Gene3D" id="2.40.30.170">
    <property type="match status" value="1"/>
</dbReference>
<evidence type="ECO:0000256" key="3">
    <source>
        <dbReference type="ARBA" id="ARBA00022989"/>
    </source>
</evidence>
<dbReference type="SUPFAM" id="SSF111369">
    <property type="entry name" value="HlyD-like secretion proteins"/>
    <property type="match status" value="2"/>
</dbReference>
<dbReference type="InterPro" id="IPR058792">
    <property type="entry name" value="Beta-barrel_RND_2"/>
</dbReference>
<dbReference type="Gene3D" id="2.40.50.100">
    <property type="match status" value="1"/>
</dbReference>
<proteinExistence type="predicted"/>
<evidence type="ECO:0000259" key="7">
    <source>
        <dbReference type="Pfam" id="PF25954"/>
    </source>
</evidence>
<dbReference type="Proteomes" id="UP000596827">
    <property type="component" value="Unassembled WGS sequence"/>
</dbReference>
<dbReference type="PANTHER" id="PTHR30386:SF26">
    <property type="entry name" value="TRANSPORT PROTEIN COMB"/>
    <property type="match status" value="1"/>
</dbReference>
<dbReference type="Pfam" id="PF25954">
    <property type="entry name" value="Beta-barrel_RND_2"/>
    <property type="match status" value="1"/>
</dbReference>
<evidence type="ECO:0000256" key="5">
    <source>
        <dbReference type="SAM" id="Phobius"/>
    </source>
</evidence>